<feature type="compositionally biased region" description="Polar residues" evidence="1">
    <location>
        <begin position="1249"/>
        <end position="1263"/>
    </location>
</feature>
<feature type="compositionally biased region" description="Polar residues" evidence="1">
    <location>
        <begin position="1537"/>
        <end position="1548"/>
    </location>
</feature>
<feature type="compositionally biased region" description="Low complexity" evidence="1">
    <location>
        <begin position="1498"/>
        <end position="1512"/>
    </location>
</feature>
<gene>
    <name evidence="2" type="ORF">VP1G_09492</name>
</gene>
<feature type="compositionally biased region" description="Polar residues" evidence="1">
    <location>
        <begin position="910"/>
        <end position="920"/>
    </location>
</feature>
<feature type="compositionally biased region" description="Polar residues" evidence="1">
    <location>
        <begin position="1126"/>
        <end position="1138"/>
    </location>
</feature>
<keyword evidence="3" id="KW-1185">Reference proteome</keyword>
<feature type="region of interest" description="Disordered" evidence="1">
    <location>
        <begin position="1368"/>
        <end position="1614"/>
    </location>
</feature>
<feature type="compositionally biased region" description="Low complexity" evidence="1">
    <location>
        <begin position="1012"/>
        <end position="1029"/>
    </location>
</feature>
<feature type="compositionally biased region" description="Acidic residues" evidence="1">
    <location>
        <begin position="1178"/>
        <end position="1187"/>
    </location>
</feature>
<feature type="compositionally biased region" description="Basic and acidic residues" evidence="1">
    <location>
        <begin position="439"/>
        <end position="465"/>
    </location>
</feature>
<evidence type="ECO:0000256" key="1">
    <source>
        <dbReference type="SAM" id="MobiDB-lite"/>
    </source>
</evidence>
<feature type="compositionally biased region" description="Polar residues" evidence="1">
    <location>
        <begin position="632"/>
        <end position="658"/>
    </location>
</feature>
<feature type="region of interest" description="Disordered" evidence="1">
    <location>
        <begin position="602"/>
        <end position="1351"/>
    </location>
</feature>
<feature type="compositionally biased region" description="Low complexity" evidence="1">
    <location>
        <begin position="1386"/>
        <end position="1414"/>
    </location>
</feature>
<feature type="compositionally biased region" description="Polar residues" evidence="1">
    <location>
        <begin position="692"/>
        <end position="713"/>
    </location>
</feature>
<accession>A0A194VEF9</accession>
<feature type="compositionally biased region" description="Basic residues" evidence="1">
    <location>
        <begin position="154"/>
        <end position="171"/>
    </location>
</feature>
<organism evidence="2 3">
    <name type="scientific">Cytospora mali</name>
    <name type="common">Apple Valsa canker fungus</name>
    <name type="synonym">Valsa mali</name>
    <dbReference type="NCBI Taxonomy" id="578113"/>
    <lineage>
        <taxon>Eukaryota</taxon>
        <taxon>Fungi</taxon>
        <taxon>Dikarya</taxon>
        <taxon>Ascomycota</taxon>
        <taxon>Pezizomycotina</taxon>
        <taxon>Sordariomycetes</taxon>
        <taxon>Sordariomycetidae</taxon>
        <taxon>Diaporthales</taxon>
        <taxon>Cytosporaceae</taxon>
        <taxon>Cytospora</taxon>
    </lineage>
</organism>
<feature type="compositionally biased region" description="Low complexity" evidence="1">
    <location>
        <begin position="1308"/>
        <end position="1323"/>
    </location>
</feature>
<feature type="compositionally biased region" description="Polar residues" evidence="1">
    <location>
        <begin position="1294"/>
        <end position="1303"/>
    </location>
</feature>
<evidence type="ECO:0000313" key="2">
    <source>
        <dbReference type="EMBL" id="KUI62387.1"/>
    </source>
</evidence>
<feature type="compositionally biased region" description="Low complexity" evidence="1">
    <location>
        <begin position="680"/>
        <end position="691"/>
    </location>
</feature>
<protein>
    <submittedName>
        <fullName evidence="2">Uncharacterized protein</fullName>
    </submittedName>
</protein>
<evidence type="ECO:0000313" key="3">
    <source>
        <dbReference type="Proteomes" id="UP000078576"/>
    </source>
</evidence>
<sequence length="1715" mass="186051">MSGFEIELPSSPDPLGDESIVIPPASAAPPSTVKARRALQSAVSSRFSALPGTSPRKRMFALDVGDEITHQTIYVTVEAGPDGNPITRGGAGGSSVNRRLFGSPTPTASPHRGVRTTTTTIPLRGLTDDEADAMAVPRRRRRSSGRPGTPTAGPKKRKKGTPTPKATRKQRPTPVPSSDALQSETPAVLEAPTPRRRGRPPKRKVDNAPSDQDDDPNAPRKRGRIRRQSLNPDEVDLLVTASNDDVEPESNNSPAPRSPDALHDPISDPVVGGHGTANPGEDEEEDPFLAIPSDPPAVQNRSRQGGQSIEFSSDPAALQQYVRDPQVLEDRGTPPPESDDFAPMMEYDDRSDDGSQHSEPVPSAPVQHEHSEELEDQGLLPDESDDHAPMMDDDDRINAKYYQGGDSPRAIRQVEHPTSELEDQGHLPGESDDYPPMDNDDKSDMESRHSETTPKAARQVDHQSSELEDQGYLPGESDDYDHDDGNSVEYHQGGDTPKASRQVKHQNSELEDQGHLPGESEHYPPMMDHDDKSDVESHHSGHTAQSEGGPDPTVDPETFTMIGIETMPSFHGDRGVPTSDLPEIGETTSLFINKTLDSLRQEMIASEEEDGEVDLLGSREQTPTEVEADTSAGATSFSRHQDQPSKSPANQSSRNISRNPVRFEPERPAAATWSPWNRAQSSQSSLKQLGQNRSQSSKISNLSPAPIASASSQRRVESSARAARHQEAEEMRSSPDELNADEDSFSDIPDDVLAAAEPLEELQSPAEDELDWAVGVVNNMAGEKGYSHMSQPVDTQNHDPYATTTSTPNCPSHSRTDDEAISQRSASRSAQSRGRSSQGTQQGSPPHSIRSRTDSNRLITPPDETVSSSSHGTPADELAHNAEAPVVSPEDIGSSPPEITTFDQVDDRQMSFSRRNSDTPANPPPSIHLQPVQERITYSAGFTTHTAGHRPGLSPIVRAGSRLQNILSDPPSPSGRSSVLGSPFKGSVKDSSPLEGPQGEDAAQNDASPSIASQTPPTQNAAQPAQPAAESPTKPWSMSLGPLGRIKNMVSHFTSPKVDASHPPEDPFGPSSPTRERPGSAFMNRIKQASHEGSVHSSRTSVAKATVGDDDERDWAGGPAPRAPEMNTTADRAQTSGLFGSGLFPSRFQPAGPNKSYDGAVDEEPKAMFADRRSEQPQTDETEEQLVENEPHIDTLQSEDAEQISGDAQSQQEDDEHRSYQYDMQVDDAPADDEQSDEEDIWAIEADRTASSPTAQKRANESINPFRKSGLSIDWGTRSTMSSQPGKSPGFKNSARSAPQDQPDNLDDYSLLSLQSGDSSQTSAKKPTPEAQKQPKKADLSDFFSSSPNFIERERRAKEALFAKFAAQSSAANQVAHIASPQKTGETQNTTSSPSQNQLSSSSQPSPELQSPSPKAGQRTTQFAMSRASSSLTPERPRRPQQRLAPRQAQNDAALFETWSVSSSRAPSERPRFTDPLSDARPSSPDAIERPNTPIERAGPNLAAPLLKPLPARVASPSKSCLRSPLKPKTPGRVVEFTSSTLSPTAEAQIQAEDQLKASTLPAPPSLLNSQRLPGQKDQPPSLATYTRPPPHDTHQQQKPQYDQEEAAESPLSQTRWSRRHWLYLDELLQAYRQSPRDFQSQYGGAGAVTTSPKERKSSSLLGKVVTSQGEEMVLEQWHLDVVDAFKDDVGGWPEEALAKRLFALIVGEERRRLG</sequence>
<dbReference type="OrthoDB" id="3946221at2759"/>
<dbReference type="Proteomes" id="UP000078576">
    <property type="component" value="Unassembled WGS sequence"/>
</dbReference>
<feature type="compositionally biased region" description="Polar residues" evidence="1">
    <location>
        <begin position="1418"/>
        <end position="1433"/>
    </location>
</feature>
<feature type="region of interest" description="Disordered" evidence="1">
    <location>
        <begin position="1"/>
        <end position="30"/>
    </location>
</feature>
<feature type="region of interest" description="Disordered" evidence="1">
    <location>
        <begin position="78"/>
        <end position="558"/>
    </location>
</feature>
<name>A0A194VEF9_CYTMA</name>
<feature type="compositionally biased region" description="Acidic residues" evidence="1">
    <location>
        <begin position="738"/>
        <end position="750"/>
    </location>
</feature>
<feature type="compositionally biased region" description="Basic and acidic residues" evidence="1">
    <location>
        <begin position="506"/>
        <end position="539"/>
    </location>
</feature>
<proteinExistence type="predicted"/>
<feature type="compositionally biased region" description="Polar residues" evidence="1">
    <location>
        <begin position="299"/>
        <end position="311"/>
    </location>
</feature>
<feature type="compositionally biased region" description="Low complexity" evidence="1">
    <location>
        <begin position="822"/>
        <end position="844"/>
    </location>
</feature>
<feature type="compositionally biased region" description="Basic and acidic residues" evidence="1">
    <location>
        <begin position="714"/>
        <end position="735"/>
    </location>
</feature>
<dbReference type="STRING" id="694573.A0A194VEF9"/>
<reference evidence="3" key="1">
    <citation type="submission" date="2014-12" db="EMBL/GenBank/DDBJ databases">
        <title>Genome Sequence of Valsa Canker Pathogens Uncovers a Specific Adaption of Colonization on Woody Bark.</title>
        <authorList>
            <person name="Yin Z."/>
            <person name="Liu H."/>
            <person name="Gao X."/>
            <person name="Li Z."/>
            <person name="Song N."/>
            <person name="Ke X."/>
            <person name="Dai Q."/>
            <person name="Wu Y."/>
            <person name="Sun Y."/>
            <person name="Xu J.-R."/>
            <person name="Kang Z.K."/>
            <person name="Wang L."/>
            <person name="Huang L."/>
        </authorList>
    </citation>
    <scope>NUCLEOTIDE SEQUENCE [LARGE SCALE GENOMIC DNA]</scope>
    <source>
        <strain evidence="3">SXYL134</strain>
    </source>
</reference>
<feature type="compositionally biased region" description="Basic and acidic residues" evidence="1">
    <location>
        <begin position="412"/>
        <end position="425"/>
    </location>
</feature>
<feature type="compositionally biased region" description="Basic and acidic residues" evidence="1">
    <location>
        <begin position="1163"/>
        <end position="1175"/>
    </location>
</feature>
<feature type="compositionally biased region" description="Polar residues" evidence="1">
    <location>
        <begin position="1277"/>
        <end position="1286"/>
    </location>
</feature>
<feature type="compositionally biased region" description="Polar residues" evidence="1">
    <location>
        <begin position="802"/>
        <end position="813"/>
    </location>
</feature>
<dbReference type="EMBL" id="KN714810">
    <property type="protein sequence ID" value="KUI62387.1"/>
    <property type="molecule type" value="Genomic_DNA"/>
</dbReference>
<feature type="compositionally biased region" description="Acidic residues" evidence="1">
    <location>
        <begin position="1225"/>
        <end position="1242"/>
    </location>
</feature>